<dbReference type="InterPro" id="IPR016186">
    <property type="entry name" value="C-type_lectin-like/link_sf"/>
</dbReference>
<dbReference type="InterPro" id="IPR016187">
    <property type="entry name" value="CTDL_fold"/>
</dbReference>
<dbReference type="STRING" id="1123010.SAMN02745724_00848"/>
<dbReference type="PANTHER" id="PTHR24637:SF421">
    <property type="entry name" value="CUTICLE COLLAGEN DPY-2"/>
    <property type="match status" value="1"/>
</dbReference>
<dbReference type="PANTHER" id="PTHR24637">
    <property type="entry name" value="COLLAGEN"/>
    <property type="match status" value="1"/>
</dbReference>
<gene>
    <name evidence="3" type="ORF">SAMN02745724_00848</name>
</gene>
<feature type="non-terminal residue" evidence="3">
    <location>
        <position position="1"/>
    </location>
</feature>
<dbReference type="RefSeq" id="WP_177207948.1">
    <property type="nucleotide sequence ID" value="NZ_FOLO01000004.1"/>
</dbReference>
<dbReference type="Proteomes" id="UP000198862">
    <property type="component" value="Unassembled WGS sequence"/>
</dbReference>
<reference evidence="3 4" key="1">
    <citation type="submission" date="2016-10" db="EMBL/GenBank/DDBJ databases">
        <authorList>
            <person name="de Groot N.N."/>
        </authorList>
    </citation>
    <scope>NUCLEOTIDE SEQUENCE [LARGE SCALE GENOMIC DNA]</scope>
    <source>
        <strain evidence="3 4">DSM 6059</strain>
    </source>
</reference>
<evidence type="ECO:0000259" key="2">
    <source>
        <dbReference type="Pfam" id="PF07588"/>
    </source>
</evidence>
<keyword evidence="4" id="KW-1185">Reference proteome</keyword>
<accession>A0A1I1G7C4</accession>
<sequence length="265" mass="27524">KDGIAGKDGTNGLDGKDGIAGRDGANGLDGKDGTAGRDGANGFNGNDGLNGKNGINGIAGKDGINGIDGTNGLNGRDGAPGINGKDGRSYLPAKLAALLQKVIFVTSQTYSGNLGGISGANQICQTVANSPYSIAPSASYKALLADDVQEITAALHESNTLYVDTFLQPLTTSARLKNGIEKLAAPNGGHLMNEYGAIQIGVEHKTWTGSDAMYRSNKNCENWSTESESALGDASSHIDLLDLVERSYFSFDYCSVKKSLLCIEQ</sequence>
<keyword evidence="3" id="KW-0176">Collagen</keyword>
<dbReference type="SUPFAM" id="SSF56436">
    <property type="entry name" value="C-type lectin-like"/>
    <property type="match status" value="1"/>
</dbReference>
<dbReference type="Pfam" id="PF07588">
    <property type="entry name" value="DUF1554"/>
    <property type="match status" value="1"/>
</dbReference>
<dbReference type="Pfam" id="PF01391">
    <property type="entry name" value="Collagen"/>
    <property type="match status" value="1"/>
</dbReference>
<organism evidence="3 4">
    <name type="scientific">Pseudoalteromonas denitrificans DSM 6059</name>
    <dbReference type="NCBI Taxonomy" id="1123010"/>
    <lineage>
        <taxon>Bacteria</taxon>
        <taxon>Pseudomonadati</taxon>
        <taxon>Pseudomonadota</taxon>
        <taxon>Gammaproteobacteria</taxon>
        <taxon>Alteromonadales</taxon>
        <taxon>Pseudoalteromonadaceae</taxon>
        <taxon>Pseudoalteromonas</taxon>
    </lineage>
</organism>
<dbReference type="Gene3D" id="3.10.100.10">
    <property type="entry name" value="Mannose-Binding Protein A, subunit A"/>
    <property type="match status" value="1"/>
</dbReference>
<proteinExistence type="predicted"/>
<evidence type="ECO:0000313" key="4">
    <source>
        <dbReference type="Proteomes" id="UP000198862"/>
    </source>
</evidence>
<feature type="region of interest" description="Disordered" evidence="1">
    <location>
        <begin position="1"/>
        <end position="33"/>
    </location>
</feature>
<feature type="domain" description="DUF1554" evidence="2">
    <location>
        <begin position="108"/>
        <end position="236"/>
    </location>
</feature>
<dbReference type="InterPro" id="IPR011448">
    <property type="entry name" value="DUF1554"/>
</dbReference>
<name>A0A1I1G7C4_9GAMM</name>
<evidence type="ECO:0000313" key="3">
    <source>
        <dbReference type="EMBL" id="SFC07597.1"/>
    </source>
</evidence>
<dbReference type="AlphaFoldDB" id="A0A1I1G7C4"/>
<dbReference type="InterPro" id="IPR008160">
    <property type="entry name" value="Collagen"/>
</dbReference>
<evidence type="ECO:0000256" key="1">
    <source>
        <dbReference type="SAM" id="MobiDB-lite"/>
    </source>
</evidence>
<dbReference type="EMBL" id="FOLO01000004">
    <property type="protein sequence ID" value="SFC07597.1"/>
    <property type="molecule type" value="Genomic_DNA"/>
</dbReference>
<protein>
    <submittedName>
        <fullName evidence="3">Collagen triple helix repeat-containing protein</fullName>
    </submittedName>
</protein>